<feature type="transmembrane region" description="Helical" evidence="7">
    <location>
        <begin position="323"/>
        <end position="343"/>
    </location>
</feature>
<evidence type="ECO:0000256" key="4">
    <source>
        <dbReference type="ARBA" id="ARBA00022692"/>
    </source>
</evidence>
<feature type="transmembrane region" description="Helical" evidence="7">
    <location>
        <begin position="189"/>
        <end position="208"/>
    </location>
</feature>
<evidence type="ECO:0000259" key="8">
    <source>
        <dbReference type="Pfam" id="PF01757"/>
    </source>
</evidence>
<organism evidence="9 10">
    <name type="scientific">Rheinheimera soli</name>
    <dbReference type="NCBI Taxonomy" id="443616"/>
    <lineage>
        <taxon>Bacteria</taxon>
        <taxon>Pseudomonadati</taxon>
        <taxon>Pseudomonadota</taxon>
        <taxon>Gammaproteobacteria</taxon>
        <taxon>Chromatiales</taxon>
        <taxon>Chromatiaceae</taxon>
        <taxon>Rheinheimera</taxon>
    </lineage>
</organism>
<feature type="transmembrane region" description="Helical" evidence="7">
    <location>
        <begin position="297"/>
        <end position="317"/>
    </location>
</feature>
<evidence type="ECO:0000313" key="9">
    <source>
        <dbReference type="EMBL" id="MDR7119374.1"/>
    </source>
</evidence>
<evidence type="ECO:0000256" key="3">
    <source>
        <dbReference type="ARBA" id="ARBA00022475"/>
    </source>
</evidence>
<evidence type="ECO:0000256" key="6">
    <source>
        <dbReference type="ARBA" id="ARBA00023136"/>
    </source>
</evidence>
<keyword evidence="4 7" id="KW-0812">Transmembrane</keyword>
<name>A0ABU1VUI0_9GAMM</name>
<dbReference type="PANTHER" id="PTHR40074:SF2">
    <property type="entry name" value="O-ACETYLTRANSFERASE WECH"/>
    <property type="match status" value="1"/>
</dbReference>
<evidence type="ECO:0000256" key="1">
    <source>
        <dbReference type="ARBA" id="ARBA00004651"/>
    </source>
</evidence>
<sequence>MQRIGWLDSSRGLAILMIILIHYVGALETRDFISEAMMLGIKSVLRVATPFFILIFGFTFFTFFSRKVEHITAVVSLYKKLAIKILYIFLAREFIVLISSFRYERASEHLIDILLYRETSGSGEILTFYMFALMVSPLVLYLVKSIHPLWLLCLAIAVYSFGYGIGSHFEHLREATFFRLFFYDVYPFFPFYGLVLLGFFFSRMYSFWSVDRQRVLFFLSVSVFSILCAFLILMQTSDNVLRELANAELKSPPTASYMLLYVGLVIIIVLINAYVTKRNYVPLWIENVLNTIGRNSLLAYTLHYTLFLSSFIMQFAFGHTNKTLEITAFIIMMLCLYLLLVFAERPSSRNK</sequence>
<accession>A0ABU1VUI0</accession>
<feature type="transmembrane region" description="Helical" evidence="7">
    <location>
        <begin position="215"/>
        <end position="234"/>
    </location>
</feature>
<feature type="transmembrane region" description="Helical" evidence="7">
    <location>
        <begin position="85"/>
        <end position="103"/>
    </location>
</feature>
<feature type="transmembrane region" description="Helical" evidence="7">
    <location>
        <begin position="254"/>
        <end position="276"/>
    </location>
</feature>
<feature type="transmembrane region" description="Helical" evidence="7">
    <location>
        <begin position="123"/>
        <end position="142"/>
    </location>
</feature>
<dbReference type="InterPro" id="IPR002656">
    <property type="entry name" value="Acyl_transf_3_dom"/>
</dbReference>
<reference evidence="9 10" key="1">
    <citation type="submission" date="2023-07" db="EMBL/GenBank/DDBJ databases">
        <title>Sorghum-associated microbial communities from plants grown in Nebraska, USA.</title>
        <authorList>
            <person name="Schachtman D."/>
        </authorList>
    </citation>
    <scope>NUCLEOTIDE SEQUENCE [LARGE SCALE GENOMIC DNA]</scope>
    <source>
        <strain evidence="9 10">4138</strain>
    </source>
</reference>
<feature type="transmembrane region" description="Helical" evidence="7">
    <location>
        <begin position="12"/>
        <end position="27"/>
    </location>
</feature>
<feature type="domain" description="Acyltransferase 3" evidence="8">
    <location>
        <begin position="5"/>
        <end position="340"/>
    </location>
</feature>
<evidence type="ECO:0000313" key="10">
    <source>
        <dbReference type="Proteomes" id="UP001257909"/>
    </source>
</evidence>
<dbReference type="PANTHER" id="PTHR40074">
    <property type="entry name" value="O-ACETYLTRANSFERASE WECH"/>
    <property type="match status" value="1"/>
</dbReference>
<evidence type="ECO:0000256" key="7">
    <source>
        <dbReference type="SAM" id="Phobius"/>
    </source>
</evidence>
<dbReference type="Proteomes" id="UP001257909">
    <property type="component" value="Unassembled WGS sequence"/>
</dbReference>
<protein>
    <submittedName>
        <fullName evidence="9">Surface polysaccharide O-acyltransferase-like enzyme</fullName>
    </submittedName>
</protein>
<comment type="similarity">
    <text evidence="2">Belongs to the acyltransferase 3 family.</text>
</comment>
<dbReference type="EMBL" id="JAVDWR010000001">
    <property type="protein sequence ID" value="MDR7119374.1"/>
    <property type="molecule type" value="Genomic_DNA"/>
</dbReference>
<evidence type="ECO:0000256" key="2">
    <source>
        <dbReference type="ARBA" id="ARBA00007400"/>
    </source>
</evidence>
<dbReference type="Pfam" id="PF01757">
    <property type="entry name" value="Acyl_transf_3"/>
    <property type="match status" value="1"/>
</dbReference>
<keyword evidence="6 7" id="KW-0472">Membrane</keyword>
<keyword evidence="5 7" id="KW-1133">Transmembrane helix</keyword>
<gene>
    <name evidence="9" type="ORF">J2W69_000289</name>
</gene>
<feature type="transmembrane region" description="Helical" evidence="7">
    <location>
        <begin position="47"/>
        <end position="64"/>
    </location>
</feature>
<dbReference type="RefSeq" id="WP_310273844.1">
    <property type="nucleotide sequence ID" value="NZ_JAVDWR010000001.1"/>
</dbReference>
<comment type="caution">
    <text evidence="9">The sequence shown here is derived from an EMBL/GenBank/DDBJ whole genome shotgun (WGS) entry which is preliminary data.</text>
</comment>
<proteinExistence type="inferred from homology"/>
<evidence type="ECO:0000256" key="5">
    <source>
        <dbReference type="ARBA" id="ARBA00022989"/>
    </source>
</evidence>
<keyword evidence="3" id="KW-1003">Cell membrane</keyword>
<keyword evidence="10" id="KW-1185">Reference proteome</keyword>
<comment type="subcellular location">
    <subcellularLocation>
        <location evidence="1">Cell membrane</location>
        <topology evidence="1">Multi-pass membrane protein</topology>
    </subcellularLocation>
</comment>
<feature type="transmembrane region" description="Helical" evidence="7">
    <location>
        <begin position="149"/>
        <end position="169"/>
    </location>
</feature>